<feature type="transmembrane region" description="Helical" evidence="8">
    <location>
        <begin position="443"/>
        <end position="462"/>
    </location>
</feature>
<comment type="subcellular location">
    <subcellularLocation>
        <location evidence="1">Membrane</location>
    </subcellularLocation>
</comment>
<evidence type="ECO:0000259" key="10">
    <source>
        <dbReference type="PROSITE" id="PS51845"/>
    </source>
</evidence>
<evidence type="ECO:0000259" key="9">
    <source>
        <dbReference type="PROSITE" id="PS50125"/>
    </source>
</evidence>
<dbReference type="OrthoDB" id="546632at2759"/>
<dbReference type="InterPro" id="IPR050401">
    <property type="entry name" value="Cyclic_nucleotide_synthase"/>
</dbReference>
<dbReference type="PROSITE" id="PS50125">
    <property type="entry name" value="GUANYLATE_CYCLASE_2"/>
    <property type="match status" value="1"/>
</dbReference>
<sequence>MKNMLKGLEDEKYSEVSDASGEDSFGDIETTNGDYSTSHLHSNGAEESRDEVREVHKVSRKDTRRVQMWRLATLLALVITGVAVTVSTYDHLKKAEQKNFATAFEQFARALGDAEVDHQRTMRRAYRTLAGAISSSAKAANATWPFYVLPRFEQYGHNVLSIAKTELIIIMNHVKDEERSLWEEWMEARYEKDITESYEIESFRKGPQVYDSFTPKGYSRSVRARLPNGTMVTDKQRDDYWCTVNFSPPPMSYRPVNYNMYPSGNPGEINTIRSAEKIPNEFVLGTFRLTKGDGLVYTKEEHEAKHSHLPGSSVLHPHTSFALTYHADPDDPTSEAVGFVYGLFAWDAAMQNLLPDNVRGIFAVLRNTCGQVETYRVDGSQAWYLGEGDHSEEKFRDYKRHYDLTVDYINPDFPKFSNHCMYSMDVHPSHEFEAAYNTLTPEIFAIIIASTFLAVIAIFFLYDWNVRTRNENLVMRAAQSNAIVANLFPGQIRDRLIGENANSDILRNRGSLKTFMKDGVHGGQASNADPTTKPLADFFPETSVIFADIVGFTAWSSTREPPQVFLLLESLYQSFDTISKRRRIFKVETVGDCYVAASGMPDQRKDHAVAICRFARDIQRRTLSLVKTLEKSLGPDTADLDIRIGIHSGPVTAGVLRGERARFQLFGDTMNTAARMESTGAAGRIHLSSATAQCLKEAGKENWIQKRSEPITAKGKGTMQTYWLAGMSPVERTGKKTETASISEDFSKGGEDLWDFPTEDEDTQRTARRVEWFVDSLIGILKQVVAHRNAKHVAGTYRPSSSDAEAVAKLERATTGERHDFLGEVQEIISLREFDREAAKVLQDPSNVVIDPVVVEQLRDFVASIASMYRQNEFHNFEHASHVTQSVLKLLSRIVAAELDDSGSADGALHDHTYGITSEPMMQFACAFSSLIHDVDHTGVGNAQLIHEDTALAGVYNNRTVAEQNSLDLSWNLLMDTRYKDLRATIYTNETELRRFRQLVVNSVMATDIADKGLKTARNARWDKAFKMDFDEATRDAVNRKATIVLEHLIQASDVSHTMQHWHIYRRWNERFFLENYKAWREGRVEQDPSDGWFKGEIGFFDFYVIPLAKKLKDCGVFGVSSAEYLNYAQNNRHEWVDRGEEVTAELSQKARELYGYEPESPSSVEV</sequence>
<dbReference type="SUPFAM" id="SSF109604">
    <property type="entry name" value="HD-domain/PDEase-like"/>
    <property type="match status" value="1"/>
</dbReference>
<feature type="compositionally biased region" description="Polar residues" evidence="7">
    <location>
        <begin position="29"/>
        <end position="41"/>
    </location>
</feature>
<dbReference type="GO" id="GO:0005886">
    <property type="term" value="C:plasma membrane"/>
    <property type="evidence" value="ECO:0007669"/>
    <property type="project" value="TreeGrafter"/>
</dbReference>
<feature type="domain" description="Guanylate cyclase" evidence="9">
    <location>
        <begin position="543"/>
        <end position="677"/>
    </location>
</feature>
<evidence type="ECO:0000256" key="4">
    <source>
        <dbReference type="ARBA" id="ARBA00022989"/>
    </source>
</evidence>
<proteinExistence type="predicted"/>
<dbReference type="Proteomes" id="UP001153069">
    <property type="component" value="Unassembled WGS sequence"/>
</dbReference>
<dbReference type="InterPro" id="IPR029787">
    <property type="entry name" value="Nucleotide_cyclase"/>
</dbReference>
<dbReference type="GO" id="GO:0007168">
    <property type="term" value="P:receptor guanylyl cyclase signaling pathway"/>
    <property type="evidence" value="ECO:0007669"/>
    <property type="project" value="TreeGrafter"/>
</dbReference>
<dbReference type="SMART" id="SM00044">
    <property type="entry name" value="CYCc"/>
    <property type="match status" value="1"/>
</dbReference>
<dbReference type="SUPFAM" id="SSF55073">
    <property type="entry name" value="Nucleotide cyclase"/>
    <property type="match status" value="1"/>
</dbReference>
<evidence type="ECO:0000313" key="12">
    <source>
        <dbReference type="Proteomes" id="UP001153069"/>
    </source>
</evidence>
<feature type="region of interest" description="Disordered" evidence="7">
    <location>
        <begin position="1"/>
        <end position="52"/>
    </location>
</feature>
<dbReference type="AlphaFoldDB" id="A0A9N8EH13"/>
<protein>
    <submittedName>
        <fullName evidence="11">Receptor-type guanylate cyclase gcy</fullName>
    </submittedName>
</protein>
<dbReference type="GO" id="GO:0001653">
    <property type="term" value="F:peptide receptor activity"/>
    <property type="evidence" value="ECO:0007669"/>
    <property type="project" value="TreeGrafter"/>
</dbReference>
<dbReference type="Pfam" id="PF00233">
    <property type="entry name" value="PDEase_I"/>
    <property type="match status" value="1"/>
</dbReference>
<evidence type="ECO:0000256" key="7">
    <source>
        <dbReference type="SAM" id="MobiDB-lite"/>
    </source>
</evidence>
<dbReference type="PROSITE" id="PS51845">
    <property type="entry name" value="PDEASE_I_2"/>
    <property type="match status" value="1"/>
</dbReference>
<dbReference type="CDD" id="cd07302">
    <property type="entry name" value="CHD"/>
    <property type="match status" value="1"/>
</dbReference>
<keyword evidence="4 8" id="KW-1133">Transmembrane helix</keyword>
<evidence type="ECO:0000313" key="11">
    <source>
        <dbReference type="EMBL" id="CAB9520029.1"/>
    </source>
</evidence>
<dbReference type="GO" id="GO:0004383">
    <property type="term" value="F:guanylate cyclase activity"/>
    <property type="evidence" value="ECO:0007669"/>
    <property type="project" value="TreeGrafter"/>
</dbReference>
<evidence type="ECO:0000256" key="3">
    <source>
        <dbReference type="ARBA" id="ARBA00022741"/>
    </source>
</evidence>
<keyword evidence="3" id="KW-0547">Nucleotide-binding</keyword>
<dbReference type="GO" id="GO:0004114">
    <property type="term" value="F:3',5'-cyclic-nucleotide phosphodiesterase activity"/>
    <property type="evidence" value="ECO:0007669"/>
    <property type="project" value="InterPro"/>
</dbReference>
<reference evidence="11" key="1">
    <citation type="submission" date="2020-06" db="EMBL/GenBank/DDBJ databases">
        <authorList>
            <consortium name="Plant Systems Biology data submission"/>
        </authorList>
    </citation>
    <scope>NUCLEOTIDE SEQUENCE</scope>
    <source>
        <strain evidence="11">D6</strain>
    </source>
</reference>
<evidence type="ECO:0000256" key="5">
    <source>
        <dbReference type="ARBA" id="ARBA00023136"/>
    </source>
</evidence>
<comment type="caution">
    <text evidence="11">The sequence shown here is derived from an EMBL/GenBank/DDBJ whole genome shotgun (WGS) entry which is preliminary data.</text>
</comment>
<accession>A0A9N8EH13</accession>
<dbReference type="PANTHER" id="PTHR11920">
    <property type="entry name" value="GUANYLYL CYCLASE"/>
    <property type="match status" value="1"/>
</dbReference>
<evidence type="ECO:0000256" key="6">
    <source>
        <dbReference type="ARBA" id="ARBA00023239"/>
    </source>
</evidence>
<evidence type="ECO:0000256" key="1">
    <source>
        <dbReference type="ARBA" id="ARBA00004370"/>
    </source>
</evidence>
<dbReference type="GO" id="GO:0004016">
    <property type="term" value="F:adenylate cyclase activity"/>
    <property type="evidence" value="ECO:0007669"/>
    <property type="project" value="TreeGrafter"/>
</dbReference>
<dbReference type="InterPro" id="IPR036971">
    <property type="entry name" value="PDEase_catalytic_dom_sf"/>
</dbReference>
<dbReference type="Gene3D" id="3.30.70.1230">
    <property type="entry name" value="Nucleotide cyclase"/>
    <property type="match status" value="1"/>
</dbReference>
<dbReference type="PANTHER" id="PTHR11920:SF335">
    <property type="entry name" value="GUANYLATE CYCLASE"/>
    <property type="match status" value="1"/>
</dbReference>
<dbReference type="GO" id="GO:0035556">
    <property type="term" value="P:intracellular signal transduction"/>
    <property type="evidence" value="ECO:0007669"/>
    <property type="project" value="InterPro"/>
</dbReference>
<keyword evidence="2 8" id="KW-0812">Transmembrane</keyword>
<dbReference type="EMBL" id="CAICTM010001066">
    <property type="protein sequence ID" value="CAB9520029.1"/>
    <property type="molecule type" value="Genomic_DNA"/>
</dbReference>
<keyword evidence="6" id="KW-0456">Lyase</keyword>
<dbReference type="InterPro" id="IPR002073">
    <property type="entry name" value="PDEase_catalytic_dom"/>
</dbReference>
<dbReference type="GO" id="GO:0000166">
    <property type="term" value="F:nucleotide binding"/>
    <property type="evidence" value="ECO:0007669"/>
    <property type="project" value="UniProtKB-KW"/>
</dbReference>
<dbReference type="Pfam" id="PF00211">
    <property type="entry name" value="Guanylate_cyc"/>
    <property type="match status" value="1"/>
</dbReference>
<evidence type="ECO:0000256" key="8">
    <source>
        <dbReference type="SAM" id="Phobius"/>
    </source>
</evidence>
<gene>
    <name evidence="11" type="ORF">SEMRO_1068_G237500.1</name>
</gene>
<organism evidence="11 12">
    <name type="scientific">Seminavis robusta</name>
    <dbReference type="NCBI Taxonomy" id="568900"/>
    <lineage>
        <taxon>Eukaryota</taxon>
        <taxon>Sar</taxon>
        <taxon>Stramenopiles</taxon>
        <taxon>Ochrophyta</taxon>
        <taxon>Bacillariophyta</taxon>
        <taxon>Bacillariophyceae</taxon>
        <taxon>Bacillariophycidae</taxon>
        <taxon>Naviculales</taxon>
        <taxon>Naviculaceae</taxon>
        <taxon>Seminavis</taxon>
    </lineage>
</organism>
<feature type="transmembrane region" description="Helical" evidence="8">
    <location>
        <begin position="69"/>
        <end position="89"/>
    </location>
</feature>
<dbReference type="InterPro" id="IPR001054">
    <property type="entry name" value="A/G_cyclase"/>
</dbReference>
<dbReference type="SMART" id="SM00471">
    <property type="entry name" value="HDc"/>
    <property type="match status" value="1"/>
</dbReference>
<dbReference type="InterPro" id="IPR003607">
    <property type="entry name" value="HD/PDEase_dom"/>
</dbReference>
<feature type="domain" description="PDEase" evidence="10">
    <location>
        <begin position="796"/>
        <end position="1075"/>
    </location>
</feature>
<keyword evidence="11" id="KW-0675">Receptor</keyword>
<keyword evidence="5 8" id="KW-0472">Membrane</keyword>
<evidence type="ECO:0000256" key="2">
    <source>
        <dbReference type="ARBA" id="ARBA00022692"/>
    </source>
</evidence>
<dbReference type="Gene3D" id="1.10.1300.10">
    <property type="entry name" value="3'5'-cyclic nucleotide phosphodiesterase, catalytic domain"/>
    <property type="match status" value="1"/>
</dbReference>
<name>A0A9N8EH13_9STRA</name>
<keyword evidence="12" id="KW-1185">Reference proteome</keyword>